<protein>
    <submittedName>
        <fullName evidence="1">Uncharacterized protein</fullName>
    </submittedName>
</protein>
<gene>
    <name evidence="1" type="ORF">LCGC14_1386300</name>
</gene>
<organism evidence="1">
    <name type="scientific">marine sediment metagenome</name>
    <dbReference type="NCBI Taxonomy" id="412755"/>
    <lineage>
        <taxon>unclassified sequences</taxon>
        <taxon>metagenomes</taxon>
        <taxon>ecological metagenomes</taxon>
    </lineage>
</organism>
<dbReference type="EMBL" id="LAZR01008907">
    <property type="protein sequence ID" value="KKM75820.1"/>
    <property type="molecule type" value="Genomic_DNA"/>
</dbReference>
<name>A0A0F9MGQ5_9ZZZZ</name>
<comment type="caution">
    <text evidence="1">The sequence shown here is derived from an EMBL/GenBank/DDBJ whole genome shotgun (WGS) entry which is preliminary data.</text>
</comment>
<reference evidence="1" key="1">
    <citation type="journal article" date="2015" name="Nature">
        <title>Complex archaea that bridge the gap between prokaryotes and eukaryotes.</title>
        <authorList>
            <person name="Spang A."/>
            <person name="Saw J.H."/>
            <person name="Jorgensen S.L."/>
            <person name="Zaremba-Niedzwiedzka K."/>
            <person name="Martijn J."/>
            <person name="Lind A.E."/>
            <person name="van Eijk R."/>
            <person name="Schleper C."/>
            <person name="Guy L."/>
            <person name="Ettema T.J."/>
        </authorList>
    </citation>
    <scope>NUCLEOTIDE SEQUENCE</scope>
</reference>
<sequence length="78" mass="9180">MAKSKVFWITRDDDNTICAGRTFLWCYRAYPKKNKYGSFSSDSENSLDEWRINYEPPFFAHITLAPGERVKARLVIQE</sequence>
<dbReference type="AlphaFoldDB" id="A0A0F9MGQ5"/>
<proteinExistence type="predicted"/>
<accession>A0A0F9MGQ5</accession>
<evidence type="ECO:0000313" key="1">
    <source>
        <dbReference type="EMBL" id="KKM75820.1"/>
    </source>
</evidence>